<feature type="region of interest" description="Disordered" evidence="1">
    <location>
        <begin position="32"/>
        <end position="57"/>
    </location>
</feature>
<accession>A0AAD7GBR4</accession>
<evidence type="ECO:0000313" key="2">
    <source>
        <dbReference type="EMBL" id="KAJ7679811.1"/>
    </source>
</evidence>
<organism evidence="2 3">
    <name type="scientific">Mycena rosella</name>
    <name type="common">Pink bonnet</name>
    <name type="synonym">Agaricus rosellus</name>
    <dbReference type="NCBI Taxonomy" id="1033263"/>
    <lineage>
        <taxon>Eukaryota</taxon>
        <taxon>Fungi</taxon>
        <taxon>Dikarya</taxon>
        <taxon>Basidiomycota</taxon>
        <taxon>Agaricomycotina</taxon>
        <taxon>Agaricomycetes</taxon>
        <taxon>Agaricomycetidae</taxon>
        <taxon>Agaricales</taxon>
        <taxon>Marasmiineae</taxon>
        <taxon>Mycenaceae</taxon>
        <taxon>Mycena</taxon>
    </lineage>
</organism>
<evidence type="ECO:0000256" key="1">
    <source>
        <dbReference type="SAM" id="MobiDB-lite"/>
    </source>
</evidence>
<evidence type="ECO:0000313" key="3">
    <source>
        <dbReference type="Proteomes" id="UP001221757"/>
    </source>
</evidence>
<protein>
    <submittedName>
        <fullName evidence="2">Uncharacterized protein</fullName>
    </submittedName>
</protein>
<name>A0AAD7GBR4_MYCRO</name>
<dbReference type="Proteomes" id="UP001221757">
    <property type="component" value="Unassembled WGS sequence"/>
</dbReference>
<comment type="caution">
    <text evidence="2">The sequence shown here is derived from an EMBL/GenBank/DDBJ whole genome shotgun (WGS) entry which is preliminary data.</text>
</comment>
<dbReference type="AlphaFoldDB" id="A0AAD7GBR4"/>
<dbReference type="EMBL" id="JARKIE010000127">
    <property type="protein sequence ID" value="KAJ7679811.1"/>
    <property type="molecule type" value="Genomic_DNA"/>
</dbReference>
<gene>
    <name evidence="2" type="ORF">B0H17DRAFT_1206329</name>
</gene>
<keyword evidence="3" id="KW-1185">Reference proteome</keyword>
<sequence length="301" mass="32950">MYTTLATPPTRTHDLLPLEEAFIASYTTPSQHFQQSPYSEHPDALPPHPQARYASPYGAYGTDSQLTECRDDPVCPPAGASPKKSALRLTGDNAPLSRSFARAADPFAAGGRTITWTPPFSENWEWAADRICAADLGGQFVLEPRTCFSSILSFDFQFLTPLSLVLHPLFILRLSSVRSSIPATLHFALFFGIAGPPALTPGAEVDAQPPTSDADLLFSEARGNGVQLQSMRQANTGAHRRRRALRGAVTPSGFSRRPRASVSYAHTCSCPVRVSVERSIERVFCWHFSWAHVAYGTFNLN</sequence>
<reference evidence="2" key="1">
    <citation type="submission" date="2023-03" db="EMBL/GenBank/DDBJ databases">
        <title>Massive genome expansion in bonnet fungi (Mycena s.s.) driven by repeated elements and novel gene families across ecological guilds.</title>
        <authorList>
            <consortium name="Lawrence Berkeley National Laboratory"/>
            <person name="Harder C.B."/>
            <person name="Miyauchi S."/>
            <person name="Viragh M."/>
            <person name="Kuo A."/>
            <person name="Thoen E."/>
            <person name="Andreopoulos B."/>
            <person name="Lu D."/>
            <person name="Skrede I."/>
            <person name="Drula E."/>
            <person name="Henrissat B."/>
            <person name="Morin E."/>
            <person name="Kohler A."/>
            <person name="Barry K."/>
            <person name="LaButti K."/>
            <person name="Morin E."/>
            <person name="Salamov A."/>
            <person name="Lipzen A."/>
            <person name="Mereny Z."/>
            <person name="Hegedus B."/>
            <person name="Baldrian P."/>
            <person name="Stursova M."/>
            <person name="Weitz H."/>
            <person name="Taylor A."/>
            <person name="Grigoriev I.V."/>
            <person name="Nagy L.G."/>
            <person name="Martin F."/>
            <person name="Kauserud H."/>
        </authorList>
    </citation>
    <scope>NUCLEOTIDE SEQUENCE</scope>
    <source>
        <strain evidence="2">CBHHK067</strain>
    </source>
</reference>
<proteinExistence type="predicted"/>